<sequence length="122" mass="13068">MRNALFVLGSIVASQSASAASACYVDFINRGDDSVVSIELATPGQHDWKPVALRGVTNGGWVSDAGGYVGDAMVGIDVERGYVYDVLVEFATEKALLVKAFDVCHVHALDIDKVRRQARPIS</sequence>
<dbReference type="PROSITE" id="PS51257">
    <property type="entry name" value="PROKAR_LIPOPROTEIN"/>
    <property type="match status" value="1"/>
</dbReference>
<protein>
    <submittedName>
        <fullName evidence="2">Uncharacterized protein</fullName>
    </submittedName>
</protein>
<keyword evidence="3" id="KW-1185">Reference proteome</keyword>
<feature type="signal peptide" evidence="1">
    <location>
        <begin position="1"/>
        <end position="19"/>
    </location>
</feature>
<evidence type="ECO:0000313" key="2">
    <source>
        <dbReference type="EMBL" id="MBM7130617.1"/>
    </source>
</evidence>
<keyword evidence="1" id="KW-0732">Signal</keyword>
<dbReference type="Proteomes" id="UP001430193">
    <property type="component" value="Unassembled WGS sequence"/>
</dbReference>
<accession>A0ABS2KIN4</accession>
<evidence type="ECO:0000313" key="3">
    <source>
        <dbReference type="Proteomes" id="UP001430193"/>
    </source>
</evidence>
<proteinExistence type="predicted"/>
<feature type="chain" id="PRO_5045522822" evidence="1">
    <location>
        <begin position="20"/>
        <end position="122"/>
    </location>
</feature>
<dbReference type="RefSeq" id="WP_204632183.1">
    <property type="nucleotide sequence ID" value="NZ_BSOC01000002.1"/>
</dbReference>
<name>A0ABS2KIN4_9GAMM</name>
<gene>
    <name evidence="2" type="ORF">ISS99_13850</name>
</gene>
<dbReference type="EMBL" id="JADIKF010000039">
    <property type="protein sequence ID" value="MBM7130617.1"/>
    <property type="molecule type" value="Genomic_DNA"/>
</dbReference>
<evidence type="ECO:0000256" key="1">
    <source>
        <dbReference type="SAM" id="SignalP"/>
    </source>
</evidence>
<reference evidence="2" key="1">
    <citation type="submission" date="2020-10" db="EMBL/GenBank/DDBJ databases">
        <title>Phylogeny of dyella-like bacteria.</title>
        <authorList>
            <person name="Fu J."/>
        </authorList>
    </citation>
    <scope>NUCLEOTIDE SEQUENCE</scope>
    <source>
        <strain evidence="2">DHON07</strain>
    </source>
</reference>
<organism evidence="2 3">
    <name type="scientific">Dyella mobilis</name>
    <dbReference type="NCBI Taxonomy" id="1849582"/>
    <lineage>
        <taxon>Bacteria</taxon>
        <taxon>Pseudomonadati</taxon>
        <taxon>Pseudomonadota</taxon>
        <taxon>Gammaproteobacteria</taxon>
        <taxon>Lysobacterales</taxon>
        <taxon>Rhodanobacteraceae</taxon>
        <taxon>Dyella</taxon>
    </lineage>
</organism>
<comment type="caution">
    <text evidence="2">The sequence shown here is derived from an EMBL/GenBank/DDBJ whole genome shotgun (WGS) entry which is preliminary data.</text>
</comment>